<dbReference type="RefSeq" id="WP_256707983.1">
    <property type="nucleotide sequence ID" value="NZ_CP101914.1"/>
</dbReference>
<evidence type="ECO:0000313" key="3">
    <source>
        <dbReference type="Proteomes" id="UP001059773"/>
    </source>
</evidence>
<name>A0ABY5JSM3_9BACI</name>
<dbReference type="InterPro" id="IPR050765">
    <property type="entry name" value="Riboflavin_Biosynth_HTPR"/>
</dbReference>
<dbReference type="InterPro" id="IPR024072">
    <property type="entry name" value="DHFR-like_dom_sf"/>
</dbReference>
<reference evidence="2" key="1">
    <citation type="submission" date="2022-07" db="EMBL/GenBank/DDBJ databases">
        <title>FELIX.</title>
        <authorList>
            <person name="Wan K.H."/>
            <person name="Park S."/>
            <person name="Lawrence Q."/>
            <person name="Eichenberger J.P."/>
            <person name="Booth B.W."/>
            <person name="Piaggio A.J."/>
            <person name="Chandler J.C."/>
            <person name="Franklin A.B."/>
            <person name="Celniker S.E."/>
        </authorList>
    </citation>
    <scope>NUCLEOTIDE SEQUENCE</scope>
    <source>
        <strain evidence="2">QA-1986 374</strain>
    </source>
</reference>
<sequence length="193" mass="21592">MRKIIVSTFVTLDGVMEDPGGAEKSTYGGWSFPFWSDEAEKYKYNELFASDALLLGRKTYQAFAAAWPSMTDETGFANRMNSLPKYVVSTTLAEAEWNNSILIKKNVADEISKLKQQQGQDIIVHGSGELIQTLMKHNLIDEYRIIVHPIIVGGGKQIFREGTNRETLNLAETKTFGSGIVILVYRPENNHAS</sequence>
<protein>
    <submittedName>
        <fullName evidence="2">Dihydrofolate reductase family protein</fullName>
    </submittedName>
</protein>
<dbReference type="Proteomes" id="UP001059773">
    <property type="component" value="Chromosome"/>
</dbReference>
<evidence type="ECO:0000313" key="2">
    <source>
        <dbReference type="EMBL" id="UUI02785.1"/>
    </source>
</evidence>
<dbReference type="SUPFAM" id="SSF53597">
    <property type="entry name" value="Dihydrofolate reductase-like"/>
    <property type="match status" value="1"/>
</dbReference>
<organism evidence="2 3">
    <name type="scientific">Oceanobacillus jeddahense</name>
    <dbReference type="NCBI Taxonomy" id="1462527"/>
    <lineage>
        <taxon>Bacteria</taxon>
        <taxon>Bacillati</taxon>
        <taxon>Bacillota</taxon>
        <taxon>Bacilli</taxon>
        <taxon>Bacillales</taxon>
        <taxon>Bacillaceae</taxon>
        <taxon>Oceanobacillus</taxon>
    </lineage>
</organism>
<proteinExistence type="predicted"/>
<dbReference type="EMBL" id="CP101914">
    <property type="protein sequence ID" value="UUI02785.1"/>
    <property type="molecule type" value="Genomic_DNA"/>
</dbReference>
<feature type="domain" description="Bacterial bifunctional deaminase-reductase C-terminal" evidence="1">
    <location>
        <begin position="2"/>
        <end position="181"/>
    </location>
</feature>
<dbReference type="Pfam" id="PF01872">
    <property type="entry name" value="RibD_C"/>
    <property type="match status" value="1"/>
</dbReference>
<evidence type="ECO:0000259" key="1">
    <source>
        <dbReference type="Pfam" id="PF01872"/>
    </source>
</evidence>
<gene>
    <name evidence="2" type="ORF">NP439_22565</name>
</gene>
<dbReference type="InterPro" id="IPR002734">
    <property type="entry name" value="RibDG_C"/>
</dbReference>
<keyword evidence="3" id="KW-1185">Reference proteome</keyword>
<accession>A0ABY5JSM3</accession>
<dbReference type="PANTHER" id="PTHR38011:SF11">
    <property type="entry name" value="2,5-DIAMINO-6-RIBOSYLAMINO-4(3H)-PYRIMIDINONE 5'-PHOSPHATE REDUCTASE"/>
    <property type="match status" value="1"/>
</dbReference>
<dbReference type="Gene3D" id="3.40.430.10">
    <property type="entry name" value="Dihydrofolate Reductase, subunit A"/>
    <property type="match status" value="1"/>
</dbReference>
<dbReference type="PANTHER" id="PTHR38011">
    <property type="entry name" value="DIHYDROFOLATE REDUCTASE FAMILY PROTEIN (AFU_ORTHOLOGUE AFUA_8G06820)"/>
    <property type="match status" value="1"/>
</dbReference>